<evidence type="ECO:0000313" key="2">
    <source>
        <dbReference type="WBParaSite" id="RSKR_0000506100.1"/>
    </source>
</evidence>
<sequence>MKTTSFKPTQNGTKRKSVEFFEENVPVAKNAQLLKPVHQISLPIHAVKGELKSLFQSNGVTVLIGETGCGKSTQVPKFCLEAGLGENGLIGITQPRRVAAISLAQRVSAEMGTECGGLIGYRVRFENCTSHSTKIVYLTDGILLREAMHDNCFKKYSCIIVDEAHERSVHTDILLSLLKICKQQRDQVGNHLKLTIIVMSATLQADLFQAYFESSSLYHVKGRSFPIGLYHAEELKKEDDNYFFNTVQTIFKLHAEEALDMHVLAFLTGQDEIEAGCRQCREKNVHLEHPIVALPLYASLSHADQLKVFENVGPGVRKVIFCTNIAETSLTIPGIRIVIDCGKIKQKSYNSGTKADILKVGNISKAQSNQRAGRAGRDAPGKAYRLYSQKSYNDFRDTTEAEILRINLSSVLLDLFSLGMKNPRKLKLIEMPQEESFEAAIEELMMLKAITTMSKSCYGLTHLGSKLSFFPVDPKLGRILVAASELDCLEEALSIVACMSVENLFIAPPENERDQAEVSKKKFETNEGDHVMQLRVYRMFVDIKKNKTNSEVDKWCRDHFISKRNLLTAVSIRKQLREICVGRKFEIKSCGANTNVLRQALSLGLFINAAKFNKSLDKFVLLINPSVQLKIHPSSCLHRTKPSTIIFSELCKTSDLFAKDCSIIDIDWIANVIKV</sequence>
<organism evidence="1 2">
    <name type="scientific">Rhabditophanes sp. KR3021</name>
    <dbReference type="NCBI Taxonomy" id="114890"/>
    <lineage>
        <taxon>Eukaryota</taxon>
        <taxon>Metazoa</taxon>
        <taxon>Ecdysozoa</taxon>
        <taxon>Nematoda</taxon>
        <taxon>Chromadorea</taxon>
        <taxon>Rhabditida</taxon>
        <taxon>Tylenchina</taxon>
        <taxon>Panagrolaimomorpha</taxon>
        <taxon>Strongyloidoidea</taxon>
        <taxon>Alloionematidae</taxon>
        <taxon>Rhabditophanes</taxon>
    </lineage>
</organism>
<name>A0AC35TWK0_9BILA</name>
<reference evidence="2" key="1">
    <citation type="submission" date="2016-11" db="UniProtKB">
        <authorList>
            <consortium name="WormBaseParasite"/>
        </authorList>
    </citation>
    <scope>IDENTIFICATION</scope>
    <source>
        <strain evidence="2">KR3021</strain>
    </source>
</reference>
<dbReference type="Proteomes" id="UP000095286">
    <property type="component" value="Unplaced"/>
</dbReference>
<dbReference type="WBParaSite" id="RSKR_0000506100.1">
    <property type="protein sequence ID" value="RSKR_0000506100.1"/>
    <property type="gene ID" value="RSKR_0000506100"/>
</dbReference>
<evidence type="ECO:0000313" key="1">
    <source>
        <dbReference type="Proteomes" id="UP000095286"/>
    </source>
</evidence>
<protein>
    <submittedName>
        <fullName evidence="2">ATP-dependent RNA helicase DHX33</fullName>
    </submittedName>
</protein>
<proteinExistence type="predicted"/>
<accession>A0AC35TWK0</accession>